<keyword evidence="5" id="KW-0521">NADP</keyword>
<evidence type="ECO:0000256" key="1">
    <source>
        <dbReference type="ARBA" id="ARBA00001974"/>
    </source>
</evidence>
<accession>A0A381SE54</accession>
<dbReference type="AlphaFoldDB" id="A0A381SE54"/>
<dbReference type="EMBL" id="UINC01002700">
    <property type="protein sequence ID" value="SUZ99413.1"/>
    <property type="molecule type" value="Genomic_DNA"/>
</dbReference>
<keyword evidence="7" id="KW-0503">Monooxygenase</keyword>
<dbReference type="Gene3D" id="3.50.50.60">
    <property type="entry name" value="FAD/NAD(P)-binding domain"/>
    <property type="match status" value="2"/>
</dbReference>
<sequence>MRERYRVERDKRLRVDGNDQYVDVVGPFAHYTDDPYIESDIDRPPLVDEVDVVIIGGGFGGLQMGARLRDAGVEDLRIIEKGGDFGGTWYWNRYPGAQCDIESYIYLPLLEEVGYMPREKYSHAREILDYSQRLGRHYRLYDGALFQTEVTGMSWDDQLSRWIVDTNRGDSLRARFVAMANGPLNRPKLPGIPGLGDFAGHSFHTSRWDYEYTGGGPDGDLDRLADKRVAVIGTGASAIQCVPFLGEAAEHLYVFQRTPSSVDVRGNQPTEPGWAAGLDPGWQKQRMENFNGLVSGLPQAEDLVDDGWTDLIGKMIRRFREASADGSVDIPEVMELANFDKMNEIRSRVDDLVEDPEVAEKLKPYYQMFCKRPTFNDEYLPTFNRPNVELVDTDGKGVDRITERGLVVAGVEHEVDCIIFATGFEVGTPYVRRAGYEILGSRGRTLSEKWTDGMATLHGMQSRGFPNCFFMQISQTAFTANFPHLLEELTTHLSHIIGHALDRGISTIEVSQDAEDAWVATIREKGLGAMGALGGVDCTPGYYNNEGQAREPGSIQAAPYGGGSIEFFRILQQWRDDGDFAGLEFTHSSTKDGGRPPE</sequence>
<evidence type="ECO:0000313" key="8">
    <source>
        <dbReference type="EMBL" id="SUZ99413.1"/>
    </source>
</evidence>
<evidence type="ECO:0000256" key="7">
    <source>
        <dbReference type="ARBA" id="ARBA00023033"/>
    </source>
</evidence>
<dbReference type="InterPro" id="IPR036188">
    <property type="entry name" value="FAD/NAD-bd_sf"/>
</dbReference>
<organism evidence="8">
    <name type="scientific">marine metagenome</name>
    <dbReference type="NCBI Taxonomy" id="408172"/>
    <lineage>
        <taxon>unclassified sequences</taxon>
        <taxon>metagenomes</taxon>
        <taxon>ecological metagenomes</taxon>
    </lineage>
</organism>
<proteinExistence type="inferred from homology"/>
<protein>
    <recommendedName>
        <fullName evidence="9">FAD/NAD(P)-binding domain-containing protein</fullName>
    </recommendedName>
</protein>
<dbReference type="SUPFAM" id="SSF51905">
    <property type="entry name" value="FAD/NAD(P)-binding domain"/>
    <property type="match status" value="1"/>
</dbReference>
<evidence type="ECO:0000256" key="5">
    <source>
        <dbReference type="ARBA" id="ARBA00022857"/>
    </source>
</evidence>
<comment type="similarity">
    <text evidence="2">Belongs to the FAD-binding monooxygenase family.</text>
</comment>
<dbReference type="InterPro" id="IPR050775">
    <property type="entry name" value="FAD-binding_Monooxygenases"/>
</dbReference>
<gene>
    <name evidence="8" type="ORF">METZ01_LOCUS52267</name>
</gene>
<dbReference type="GO" id="GO:0004497">
    <property type="term" value="F:monooxygenase activity"/>
    <property type="evidence" value="ECO:0007669"/>
    <property type="project" value="UniProtKB-KW"/>
</dbReference>
<dbReference type="FunFam" id="3.50.50.60:FF:000341">
    <property type="entry name" value="Baeyer-Villiger monooxygenase"/>
    <property type="match status" value="1"/>
</dbReference>
<name>A0A381SE54_9ZZZZ</name>
<evidence type="ECO:0000256" key="6">
    <source>
        <dbReference type="ARBA" id="ARBA00023002"/>
    </source>
</evidence>
<keyword evidence="4" id="KW-0274">FAD</keyword>
<reference evidence="8" key="1">
    <citation type="submission" date="2018-05" db="EMBL/GenBank/DDBJ databases">
        <authorList>
            <person name="Lanie J.A."/>
            <person name="Ng W.-L."/>
            <person name="Kazmierczak K.M."/>
            <person name="Andrzejewski T.M."/>
            <person name="Davidsen T.M."/>
            <person name="Wayne K.J."/>
            <person name="Tettelin H."/>
            <person name="Glass J.I."/>
            <person name="Rusch D."/>
            <person name="Podicherti R."/>
            <person name="Tsui H.-C.T."/>
            <person name="Winkler M.E."/>
        </authorList>
    </citation>
    <scope>NUCLEOTIDE SEQUENCE</scope>
</reference>
<dbReference type="PANTHER" id="PTHR43098:SF4">
    <property type="entry name" value="BLR3857 PROTEIN"/>
    <property type="match status" value="1"/>
</dbReference>
<evidence type="ECO:0000256" key="2">
    <source>
        <dbReference type="ARBA" id="ARBA00010139"/>
    </source>
</evidence>
<evidence type="ECO:0000256" key="4">
    <source>
        <dbReference type="ARBA" id="ARBA00022827"/>
    </source>
</evidence>
<evidence type="ECO:0000256" key="3">
    <source>
        <dbReference type="ARBA" id="ARBA00022630"/>
    </source>
</evidence>
<dbReference type="PANTHER" id="PTHR43098">
    <property type="entry name" value="L-ORNITHINE N(5)-MONOOXYGENASE-RELATED"/>
    <property type="match status" value="1"/>
</dbReference>
<keyword evidence="6" id="KW-0560">Oxidoreductase</keyword>
<comment type="cofactor">
    <cofactor evidence="1">
        <name>FAD</name>
        <dbReference type="ChEBI" id="CHEBI:57692"/>
    </cofactor>
</comment>
<evidence type="ECO:0008006" key="9">
    <source>
        <dbReference type="Google" id="ProtNLM"/>
    </source>
</evidence>
<dbReference type="Pfam" id="PF13738">
    <property type="entry name" value="Pyr_redox_3"/>
    <property type="match status" value="1"/>
</dbReference>
<keyword evidence="3" id="KW-0285">Flavoprotein</keyword>